<dbReference type="Gene3D" id="1.20.58.1480">
    <property type="match status" value="1"/>
</dbReference>
<organism evidence="2 3">
    <name type="scientific">Kribbella soli</name>
    <dbReference type="NCBI Taxonomy" id="1124743"/>
    <lineage>
        <taxon>Bacteria</taxon>
        <taxon>Bacillati</taxon>
        <taxon>Actinomycetota</taxon>
        <taxon>Actinomycetes</taxon>
        <taxon>Propionibacteriales</taxon>
        <taxon>Kribbellaceae</taxon>
        <taxon>Kribbella</taxon>
    </lineage>
</organism>
<dbReference type="SUPFAM" id="SSF88697">
    <property type="entry name" value="PUA domain-like"/>
    <property type="match status" value="1"/>
</dbReference>
<dbReference type="PROSITE" id="PS51787">
    <property type="entry name" value="LON_N"/>
    <property type="match status" value="1"/>
</dbReference>
<reference evidence="2 3" key="1">
    <citation type="submission" date="2019-02" db="EMBL/GenBank/DDBJ databases">
        <title>Kribbella capetownensis sp. nov. and Kribbella speibonae sp. nov., isolated from soil.</title>
        <authorList>
            <person name="Curtis S.M."/>
            <person name="Norton I."/>
            <person name="Everest G.J."/>
            <person name="Meyers P.R."/>
        </authorList>
    </citation>
    <scope>NUCLEOTIDE SEQUENCE [LARGE SCALE GENOMIC DNA]</scope>
    <source>
        <strain evidence="2 3">KCTC 29219</strain>
    </source>
</reference>
<gene>
    <name evidence="2" type="ORF">E0H45_25535</name>
</gene>
<dbReference type="RefSeq" id="WP_131341906.1">
    <property type="nucleotide sequence ID" value="NZ_SJJZ01000003.1"/>
</dbReference>
<evidence type="ECO:0000259" key="1">
    <source>
        <dbReference type="PROSITE" id="PS51787"/>
    </source>
</evidence>
<accession>A0A4R0H4Y2</accession>
<dbReference type="SMART" id="SM00464">
    <property type="entry name" value="LON"/>
    <property type="match status" value="1"/>
</dbReference>
<dbReference type="Pfam" id="PF02190">
    <property type="entry name" value="LON_substr_bdg"/>
    <property type="match status" value="1"/>
</dbReference>
<proteinExistence type="predicted"/>
<dbReference type="OrthoDB" id="25394at2"/>
<feature type="domain" description="Lon N-terminal" evidence="1">
    <location>
        <begin position="5"/>
        <end position="200"/>
    </location>
</feature>
<dbReference type="Gene3D" id="2.30.130.40">
    <property type="entry name" value="LON domain-like"/>
    <property type="match status" value="1"/>
</dbReference>
<keyword evidence="3" id="KW-1185">Reference proteome</keyword>
<comment type="caution">
    <text evidence="2">The sequence shown here is derived from an EMBL/GenBank/DDBJ whole genome shotgun (WGS) entry which is preliminary data.</text>
</comment>
<protein>
    <submittedName>
        <fullName evidence="2">Peptidase S16</fullName>
    </submittedName>
</protein>
<dbReference type="AlphaFoldDB" id="A0A4R0H4Y2"/>
<evidence type="ECO:0000313" key="2">
    <source>
        <dbReference type="EMBL" id="TCC05391.1"/>
    </source>
</evidence>
<dbReference type="InterPro" id="IPR046336">
    <property type="entry name" value="Lon_prtase_N_sf"/>
</dbReference>
<dbReference type="EMBL" id="SJJZ01000003">
    <property type="protein sequence ID" value="TCC05391.1"/>
    <property type="molecule type" value="Genomic_DNA"/>
</dbReference>
<dbReference type="Proteomes" id="UP000292346">
    <property type="component" value="Unassembled WGS sequence"/>
</dbReference>
<name>A0A4R0H4Y2_9ACTN</name>
<dbReference type="InterPro" id="IPR015947">
    <property type="entry name" value="PUA-like_sf"/>
</dbReference>
<dbReference type="InterPro" id="IPR003111">
    <property type="entry name" value="Lon_prtase_N"/>
</dbReference>
<sequence>MDSRLPLLTVDTVIFPGLVVSIPVTDVQGRAVVRDLVENGGELVCGALAVRDGYELGERVFRSLYGTGCAATISEIALDADDDGPVEVTLTGNRRFKVSELDGGGDYLVADVEWLADDLGDDPLGTATIALERFRKYAEAVSEISRPGLHLGDLPDDPGTLSYLMSAAMKLMTPDRQKLLEAADVTTRLVQLVSLIDTELSAIAALPSLPATDLMAWSALSPN</sequence>
<evidence type="ECO:0000313" key="3">
    <source>
        <dbReference type="Proteomes" id="UP000292346"/>
    </source>
</evidence>